<comment type="caution">
    <text evidence="2">The sequence shown here is derived from an EMBL/GenBank/DDBJ whole genome shotgun (WGS) entry which is preliminary data.</text>
</comment>
<reference evidence="2 3" key="1">
    <citation type="submission" date="2024-08" db="EMBL/GenBank/DDBJ databases">
        <title>Gnathostoma spinigerum genome.</title>
        <authorList>
            <person name="Gonzalez-Bertolin B."/>
            <person name="Monzon S."/>
            <person name="Zaballos A."/>
            <person name="Jimenez P."/>
            <person name="Dekumyoy P."/>
            <person name="Varona S."/>
            <person name="Cuesta I."/>
            <person name="Sumanam S."/>
            <person name="Adisakwattana P."/>
            <person name="Gasser R.B."/>
            <person name="Hernandez-Gonzalez A."/>
            <person name="Young N.D."/>
            <person name="Perteguer M.J."/>
        </authorList>
    </citation>
    <scope>NUCLEOTIDE SEQUENCE [LARGE SCALE GENOMIC DNA]</scope>
    <source>
        <strain evidence="2">AL3</strain>
        <tissue evidence="2">Liver</tissue>
    </source>
</reference>
<evidence type="ECO:0000313" key="2">
    <source>
        <dbReference type="EMBL" id="MFH4985043.1"/>
    </source>
</evidence>
<feature type="compositionally biased region" description="Gly residues" evidence="1">
    <location>
        <begin position="35"/>
        <end position="47"/>
    </location>
</feature>
<keyword evidence="3" id="KW-1185">Reference proteome</keyword>
<sequence length="86" mass="8889">MVDTEICGGVAESWGGGGYGGGGGDRFAEPYAARSGGGPMRRGGWMGDGPVASRGGSRYSSRVFALKMRGLPYRATERDIADVSLL</sequence>
<proteinExistence type="predicted"/>
<organism evidence="2 3">
    <name type="scientific">Gnathostoma spinigerum</name>
    <dbReference type="NCBI Taxonomy" id="75299"/>
    <lineage>
        <taxon>Eukaryota</taxon>
        <taxon>Metazoa</taxon>
        <taxon>Ecdysozoa</taxon>
        <taxon>Nematoda</taxon>
        <taxon>Chromadorea</taxon>
        <taxon>Rhabditida</taxon>
        <taxon>Spirurina</taxon>
        <taxon>Gnathostomatomorpha</taxon>
        <taxon>Gnathostomatoidea</taxon>
        <taxon>Gnathostomatidae</taxon>
        <taxon>Gnathostoma</taxon>
    </lineage>
</organism>
<dbReference type="Proteomes" id="UP001608902">
    <property type="component" value="Unassembled WGS sequence"/>
</dbReference>
<name>A0ABD6EYJ6_9BILA</name>
<gene>
    <name evidence="2" type="ORF">AB6A40_011752</name>
</gene>
<feature type="region of interest" description="Disordered" evidence="1">
    <location>
        <begin position="30"/>
        <end position="57"/>
    </location>
</feature>
<accession>A0ABD6EYJ6</accession>
<evidence type="ECO:0000256" key="1">
    <source>
        <dbReference type="SAM" id="MobiDB-lite"/>
    </source>
</evidence>
<evidence type="ECO:0000313" key="3">
    <source>
        <dbReference type="Proteomes" id="UP001608902"/>
    </source>
</evidence>
<dbReference type="EMBL" id="JBGFUD010027369">
    <property type="protein sequence ID" value="MFH4985043.1"/>
    <property type="molecule type" value="Genomic_DNA"/>
</dbReference>
<dbReference type="AlphaFoldDB" id="A0ABD6EYJ6"/>
<protein>
    <submittedName>
        <fullName evidence="2">Uncharacterized protein</fullName>
    </submittedName>
</protein>